<dbReference type="OrthoDB" id="2422413at2759"/>
<protein>
    <submittedName>
        <fullName evidence="1">Uncharacterized protein</fullName>
    </submittedName>
</protein>
<organism evidence="1 2">
    <name type="scientific">Gigaspora margarita</name>
    <dbReference type="NCBI Taxonomy" id="4874"/>
    <lineage>
        <taxon>Eukaryota</taxon>
        <taxon>Fungi</taxon>
        <taxon>Fungi incertae sedis</taxon>
        <taxon>Mucoromycota</taxon>
        <taxon>Glomeromycotina</taxon>
        <taxon>Glomeromycetes</taxon>
        <taxon>Diversisporales</taxon>
        <taxon>Gigasporaceae</taxon>
        <taxon>Gigaspora</taxon>
    </lineage>
</organism>
<dbReference type="EMBL" id="WTPW01000571">
    <property type="protein sequence ID" value="KAF0498188.1"/>
    <property type="molecule type" value="Genomic_DNA"/>
</dbReference>
<dbReference type="AlphaFoldDB" id="A0A8H4EJR5"/>
<proteinExistence type="predicted"/>
<keyword evidence="2" id="KW-1185">Reference proteome</keyword>
<evidence type="ECO:0000313" key="2">
    <source>
        <dbReference type="Proteomes" id="UP000439903"/>
    </source>
</evidence>
<sequence length="127" mass="14123">MMANARGNYGAFSCAIYDLDNIPDIYTVWNPDPVGPEGTTMNFFISQQLTKPSTVSTQLFFSFNDVDGRSIGYTVHPVESNITAIQDVYNVTIPTSIPPVYTVIVMVKNFDAVEHCVSFKRTNRSEA</sequence>
<name>A0A8H4EJR5_GIGMA</name>
<reference evidence="1 2" key="1">
    <citation type="journal article" date="2019" name="Environ. Microbiol.">
        <title>At the nexus of three kingdoms: the genome of the mycorrhizal fungus Gigaspora margarita provides insights into plant, endobacterial and fungal interactions.</title>
        <authorList>
            <person name="Venice F."/>
            <person name="Ghignone S."/>
            <person name="Salvioli di Fossalunga A."/>
            <person name="Amselem J."/>
            <person name="Novero M."/>
            <person name="Xianan X."/>
            <person name="Sedzielewska Toro K."/>
            <person name="Morin E."/>
            <person name="Lipzen A."/>
            <person name="Grigoriev I.V."/>
            <person name="Henrissat B."/>
            <person name="Martin F.M."/>
            <person name="Bonfante P."/>
        </authorList>
    </citation>
    <scope>NUCLEOTIDE SEQUENCE [LARGE SCALE GENOMIC DNA]</scope>
    <source>
        <strain evidence="1 2">BEG34</strain>
    </source>
</reference>
<evidence type="ECO:0000313" key="1">
    <source>
        <dbReference type="EMBL" id="KAF0498188.1"/>
    </source>
</evidence>
<comment type="caution">
    <text evidence="1">The sequence shown here is derived from an EMBL/GenBank/DDBJ whole genome shotgun (WGS) entry which is preliminary data.</text>
</comment>
<gene>
    <name evidence="1" type="ORF">F8M41_020584</name>
</gene>
<dbReference type="Proteomes" id="UP000439903">
    <property type="component" value="Unassembled WGS sequence"/>
</dbReference>
<accession>A0A8H4EJR5</accession>